<accession>A0A2Z7AAC2</accession>
<gene>
    <name evidence="1" type="ORF">F511_29322</name>
</gene>
<evidence type="ECO:0000313" key="2">
    <source>
        <dbReference type="Proteomes" id="UP000250235"/>
    </source>
</evidence>
<protein>
    <recommendedName>
        <fullName evidence="3">Dystroglycan-like</fullName>
    </recommendedName>
</protein>
<dbReference type="EMBL" id="KV019603">
    <property type="protein sequence ID" value="KZV15862.1"/>
    <property type="molecule type" value="Genomic_DNA"/>
</dbReference>
<evidence type="ECO:0000313" key="1">
    <source>
        <dbReference type="EMBL" id="KZV15862.1"/>
    </source>
</evidence>
<sequence length="313" mass="34911">MAASLIQNSLQLNFDSVLSFPDEGLVQMFKSLESTGLRGFLGCLSVLYEDDLVVLFADGFVRENAVISCVQGKFVEISEEQFAGVFGLPTEGLNSMDEVPKDLIYDARSVFSASGEPIKTSCKNKKMKIEFLLLNDILEKYVNVKAGSFDAVTHELFLLMTAIHFVLKINWSHILFDIFKDMVTKSSKQAKGFAAQICVLLKGAPDLTLGEAKTFPPLKILTIKTVGTYFAKNKSITAEEVSDEPPVEKVVKKAAAKRRQAPAEPVAKRKRTTVGRAAPTERIWRLDQWSKILNQFLLYRLRAPPSRGDKLRK</sequence>
<evidence type="ECO:0008006" key="3">
    <source>
        <dbReference type="Google" id="ProtNLM"/>
    </source>
</evidence>
<proteinExistence type="predicted"/>
<name>A0A2Z7AAC2_9LAMI</name>
<dbReference type="OrthoDB" id="848707at2759"/>
<dbReference type="AlphaFoldDB" id="A0A2Z7AAC2"/>
<reference evidence="1 2" key="1">
    <citation type="journal article" date="2015" name="Proc. Natl. Acad. Sci. U.S.A.">
        <title>The resurrection genome of Boea hygrometrica: A blueprint for survival of dehydration.</title>
        <authorList>
            <person name="Xiao L."/>
            <person name="Yang G."/>
            <person name="Zhang L."/>
            <person name="Yang X."/>
            <person name="Zhao S."/>
            <person name="Ji Z."/>
            <person name="Zhou Q."/>
            <person name="Hu M."/>
            <person name="Wang Y."/>
            <person name="Chen M."/>
            <person name="Xu Y."/>
            <person name="Jin H."/>
            <person name="Xiao X."/>
            <person name="Hu G."/>
            <person name="Bao F."/>
            <person name="Hu Y."/>
            <person name="Wan P."/>
            <person name="Li L."/>
            <person name="Deng X."/>
            <person name="Kuang T."/>
            <person name="Xiang C."/>
            <person name="Zhu J.K."/>
            <person name="Oliver M.J."/>
            <person name="He Y."/>
        </authorList>
    </citation>
    <scope>NUCLEOTIDE SEQUENCE [LARGE SCALE GENOMIC DNA]</scope>
    <source>
        <strain evidence="2">cv. XS01</strain>
    </source>
</reference>
<dbReference type="Proteomes" id="UP000250235">
    <property type="component" value="Unassembled WGS sequence"/>
</dbReference>
<organism evidence="1 2">
    <name type="scientific">Dorcoceras hygrometricum</name>
    <dbReference type="NCBI Taxonomy" id="472368"/>
    <lineage>
        <taxon>Eukaryota</taxon>
        <taxon>Viridiplantae</taxon>
        <taxon>Streptophyta</taxon>
        <taxon>Embryophyta</taxon>
        <taxon>Tracheophyta</taxon>
        <taxon>Spermatophyta</taxon>
        <taxon>Magnoliopsida</taxon>
        <taxon>eudicotyledons</taxon>
        <taxon>Gunneridae</taxon>
        <taxon>Pentapetalae</taxon>
        <taxon>asterids</taxon>
        <taxon>lamiids</taxon>
        <taxon>Lamiales</taxon>
        <taxon>Gesneriaceae</taxon>
        <taxon>Didymocarpoideae</taxon>
        <taxon>Trichosporeae</taxon>
        <taxon>Loxocarpinae</taxon>
        <taxon>Dorcoceras</taxon>
    </lineage>
</organism>
<keyword evidence="2" id="KW-1185">Reference proteome</keyword>